<accession>A0AA88A2K7</accession>
<organism evidence="5 6">
    <name type="scientific">Ficus carica</name>
    <name type="common">Common fig</name>
    <dbReference type="NCBI Taxonomy" id="3494"/>
    <lineage>
        <taxon>Eukaryota</taxon>
        <taxon>Viridiplantae</taxon>
        <taxon>Streptophyta</taxon>
        <taxon>Embryophyta</taxon>
        <taxon>Tracheophyta</taxon>
        <taxon>Spermatophyta</taxon>
        <taxon>Magnoliopsida</taxon>
        <taxon>eudicotyledons</taxon>
        <taxon>Gunneridae</taxon>
        <taxon>Pentapetalae</taxon>
        <taxon>rosids</taxon>
        <taxon>fabids</taxon>
        <taxon>Rosales</taxon>
        <taxon>Moraceae</taxon>
        <taxon>Ficeae</taxon>
        <taxon>Ficus</taxon>
    </lineage>
</organism>
<dbReference type="GO" id="GO:0006952">
    <property type="term" value="P:defense response"/>
    <property type="evidence" value="ECO:0007669"/>
    <property type="project" value="InterPro"/>
</dbReference>
<dbReference type="AlphaFoldDB" id="A0AA88A2K7"/>
<evidence type="ECO:0000256" key="2">
    <source>
        <dbReference type="ARBA" id="ARBA00022737"/>
    </source>
</evidence>
<evidence type="ECO:0000313" key="6">
    <source>
        <dbReference type="Proteomes" id="UP001187192"/>
    </source>
</evidence>
<dbReference type="PANTHER" id="PTHR11017">
    <property type="entry name" value="LEUCINE-RICH REPEAT-CONTAINING PROTEIN"/>
    <property type="match status" value="1"/>
</dbReference>
<dbReference type="InterPro" id="IPR044974">
    <property type="entry name" value="Disease_R_plants"/>
</dbReference>
<evidence type="ECO:0000259" key="4">
    <source>
        <dbReference type="Pfam" id="PF20160"/>
    </source>
</evidence>
<dbReference type="InterPro" id="IPR045344">
    <property type="entry name" value="C-JID"/>
</dbReference>
<dbReference type="PANTHER" id="PTHR11017:SF574">
    <property type="entry name" value="ADP-RIBOSYL CYCLASE_CYCLIC ADP-RIBOSE HYDROLASE"/>
    <property type="match status" value="1"/>
</dbReference>
<dbReference type="Proteomes" id="UP001187192">
    <property type="component" value="Unassembled WGS sequence"/>
</dbReference>
<evidence type="ECO:0000256" key="3">
    <source>
        <dbReference type="SAM" id="MobiDB-lite"/>
    </source>
</evidence>
<reference evidence="5" key="1">
    <citation type="submission" date="2023-07" db="EMBL/GenBank/DDBJ databases">
        <title>draft genome sequence of fig (Ficus carica).</title>
        <authorList>
            <person name="Takahashi T."/>
            <person name="Nishimura K."/>
        </authorList>
    </citation>
    <scope>NUCLEOTIDE SEQUENCE</scope>
</reference>
<evidence type="ECO:0000313" key="5">
    <source>
        <dbReference type="EMBL" id="GMN33111.1"/>
    </source>
</evidence>
<name>A0AA88A2K7_FICCA</name>
<feature type="region of interest" description="Disordered" evidence="3">
    <location>
        <begin position="669"/>
        <end position="702"/>
    </location>
</feature>
<feature type="domain" description="C-JID" evidence="4">
    <location>
        <begin position="509"/>
        <end position="660"/>
    </location>
</feature>
<evidence type="ECO:0000256" key="1">
    <source>
        <dbReference type="ARBA" id="ARBA00022614"/>
    </source>
</evidence>
<dbReference type="Pfam" id="PF20160">
    <property type="entry name" value="C-JID"/>
    <property type="match status" value="1"/>
</dbReference>
<dbReference type="SUPFAM" id="SSF52540">
    <property type="entry name" value="P-loop containing nucleoside triphosphate hydrolases"/>
    <property type="match status" value="1"/>
</dbReference>
<keyword evidence="1" id="KW-0433">Leucine-rich repeat</keyword>
<dbReference type="InterPro" id="IPR027417">
    <property type="entry name" value="P-loop_NTPase"/>
</dbReference>
<comment type="caution">
    <text evidence="5">The sequence shown here is derived from an EMBL/GenBank/DDBJ whole genome shotgun (WGS) entry which is preliminary data.</text>
</comment>
<proteinExistence type="predicted"/>
<dbReference type="Gene3D" id="3.40.50.300">
    <property type="entry name" value="P-loop containing nucleotide triphosphate hydrolases"/>
    <property type="match status" value="1"/>
</dbReference>
<feature type="compositionally biased region" description="Basic and acidic residues" evidence="3">
    <location>
        <begin position="670"/>
        <end position="693"/>
    </location>
</feature>
<dbReference type="Gene3D" id="3.80.10.10">
    <property type="entry name" value="Ribonuclease Inhibitor"/>
    <property type="match status" value="2"/>
</dbReference>
<sequence length="702" mass="80160">MYYRPESELVEAVAYDVLRKLNRVSSSDIDREGLGLGGIGQITLADLVFDKHRFQFESFCFLGNVREESEKLGLINLHEELIVKLLKDESMNLGTTSLPPHVKDRLRRQKVLVVLDDVNNSKQSQVLVGDRDLFGHESRIILLKLKAFRGNTPTTDYIERLSEEVVEYAGGIPLAINILASHLRSLDSQSIGNWEMDFDNLKSIDLSHSIRLVQFPDFSHAPKLEKINLHSSLSLLQVPSVSLQDLDKLTDLNLSHCNKVQNLPITMITSLVSLDLSSTAIVSLPSSIDSLKNLSQLSLNKCTRLANLPKIFESLPAGFFKLRSLASLDLDGCSKLKNLPEVSEPMEHLEFSLSRIGIRQLPSSIAYLVAVAKLDMQDCYNLELYLSGSNIIEIPASIKRCSKLTRLYINNCKNLHSLPKLPLSLKCLNANGCVSLEVVSNKRPFTLEFWDGYCIKEGTDEHFSFSDCLKLDQNEQHNIMIDFHLRVLRMATQFLSPEPQERITVQACCPGNEIPKWFEYQCEGSFISIKLPPKWCTNNFLGFVVCVVGRSYSDIKDLDLDCEFDLKTNQGKNHNFIWTFNNYVADFVKLPTTSNSGHVYMWYNQYWDFYSECLHVEEVSLDFSFREWECSEDDDSIGIKSSKCEVKKCGIHMLYCQNLEEYFMNLQNQHRHDPDQPKPRAHRTNDFDADQPHPKRTKFTNS</sequence>
<gene>
    <name evidence="5" type="ORF">TIFTF001_003973</name>
</gene>
<dbReference type="InterPro" id="IPR032675">
    <property type="entry name" value="LRR_dom_sf"/>
</dbReference>
<dbReference type="PRINTS" id="PR00364">
    <property type="entry name" value="DISEASERSIST"/>
</dbReference>
<dbReference type="SUPFAM" id="SSF52058">
    <property type="entry name" value="L domain-like"/>
    <property type="match status" value="1"/>
</dbReference>
<keyword evidence="2" id="KW-0677">Repeat</keyword>
<protein>
    <recommendedName>
        <fullName evidence="4">C-JID domain-containing protein</fullName>
    </recommendedName>
</protein>
<dbReference type="EMBL" id="BTGU01000004">
    <property type="protein sequence ID" value="GMN33111.1"/>
    <property type="molecule type" value="Genomic_DNA"/>
</dbReference>
<keyword evidence="6" id="KW-1185">Reference proteome</keyword>